<evidence type="ECO:0000256" key="2">
    <source>
        <dbReference type="ARBA" id="ARBA00023015"/>
    </source>
</evidence>
<dbReference type="InterPro" id="IPR018653">
    <property type="entry name" value="ScfR_C"/>
</dbReference>
<dbReference type="PROSITE" id="PS50943">
    <property type="entry name" value="HTH_CROC1"/>
    <property type="match status" value="1"/>
</dbReference>
<evidence type="ECO:0000259" key="5">
    <source>
        <dbReference type="PROSITE" id="PS50943"/>
    </source>
</evidence>
<keyword evidence="2" id="KW-0805">Transcription regulation</keyword>
<comment type="caution">
    <text evidence="6">The sequence shown here is derived from an EMBL/GenBank/DDBJ whole genome shotgun (WGS) entry which is preliminary data.</text>
</comment>
<dbReference type="RefSeq" id="WP_109796020.1">
    <property type="nucleotide sequence ID" value="NZ_PHIG01000043.1"/>
</dbReference>
<keyword evidence="7" id="KW-1185">Reference proteome</keyword>
<protein>
    <submittedName>
        <fullName evidence="6">XRE family transcriptional regulator</fullName>
    </submittedName>
</protein>
<name>A0A2M9FYK2_9PROT</name>
<dbReference type="Pfam" id="PF09856">
    <property type="entry name" value="ScfRs"/>
    <property type="match status" value="1"/>
</dbReference>
<keyword evidence="3" id="KW-0238">DNA-binding</keyword>
<dbReference type="Gene3D" id="1.10.260.40">
    <property type="entry name" value="lambda repressor-like DNA-binding domains"/>
    <property type="match status" value="1"/>
</dbReference>
<dbReference type="OrthoDB" id="1123084at2"/>
<evidence type="ECO:0000256" key="4">
    <source>
        <dbReference type="ARBA" id="ARBA00023163"/>
    </source>
</evidence>
<reference evidence="6 7" key="1">
    <citation type="submission" date="2017-11" db="EMBL/GenBank/DDBJ databases">
        <title>Draft genome sequence of Rhizobiales bacterium SY3-13.</title>
        <authorList>
            <person name="Sun C."/>
        </authorList>
    </citation>
    <scope>NUCLEOTIDE SEQUENCE [LARGE SCALE GENOMIC DNA]</scope>
    <source>
        <strain evidence="6 7">SY3-13</strain>
    </source>
</reference>
<proteinExistence type="inferred from homology"/>
<dbReference type="AlphaFoldDB" id="A0A2M9FYK2"/>
<dbReference type="PANTHER" id="PTHR46797:SF23">
    <property type="entry name" value="HTH-TYPE TRANSCRIPTIONAL REGULATOR SUTR"/>
    <property type="match status" value="1"/>
</dbReference>
<organism evidence="6 7">
    <name type="scientific">Minwuia thermotolerans</name>
    <dbReference type="NCBI Taxonomy" id="2056226"/>
    <lineage>
        <taxon>Bacteria</taxon>
        <taxon>Pseudomonadati</taxon>
        <taxon>Pseudomonadota</taxon>
        <taxon>Alphaproteobacteria</taxon>
        <taxon>Minwuiales</taxon>
        <taxon>Minwuiaceae</taxon>
        <taxon>Minwuia</taxon>
    </lineage>
</organism>
<dbReference type="EMBL" id="PHIG01000043">
    <property type="protein sequence ID" value="PJK28541.1"/>
    <property type="molecule type" value="Genomic_DNA"/>
</dbReference>
<keyword evidence="4" id="KW-0804">Transcription</keyword>
<dbReference type="Pfam" id="PF06114">
    <property type="entry name" value="Peptidase_M78"/>
    <property type="match status" value="1"/>
</dbReference>
<dbReference type="PIRSF" id="PIRSF019251">
    <property type="entry name" value="Rv0465c"/>
    <property type="match status" value="1"/>
</dbReference>
<dbReference type="GO" id="GO:0003677">
    <property type="term" value="F:DNA binding"/>
    <property type="evidence" value="ECO:0007669"/>
    <property type="project" value="UniProtKB-KW"/>
</dbReference>
<dbReference type="SUPFAM" id="SSF47413">
    <property type="entry name" value="lambda repressor-like DNA-binding domains"/>
    <property type="match status" value="1"/>
</dbReference>
<dbReference type="Proteomes" id="UP000229498">
    <property type="component" value="Unassembled WGS sequence"/>
</dbReference>
<feature type="domain" description="HTH cro/C1-type" evidence="5">
    <location>
        <begin position="11"/>
        <end position="65"/>
    </location>
</feature>
<dbReference type="InterPro" id="IPR010359">
    <property type="entry name" value="IrrE_HExxH"/>
</dbReference>
<dbReference type="InterPro" id="IPR050807">
    <property type="entry name" value="TransReg_Diox_bact_type"/>
</dbReference>
<dbReference type="GO" id="GO:0003700">
    <property type="term" value="F:DNA-binding transcription factor activity"/>
    <property type="evidence" value="ECO:0007669"/>
    <property type="project" value="TreeGrafter"/>
</dbReference>
<evidence type="ECO:0000256" key="1">
    <source>
        <dbReference type="ARBA" id="ARBA00007227"/>
    </source>
</evidence>
<accession>A0A2M9FYK2</accession>
<evidence type="ECO:0000313" key="7">
    <source>
        <dbReference type="Proteomes" id="UP000229498"/>
    </source>
</evidence>
<dbReference type="InterPro" id="IPR010982">
    <property type="entry name" value="Lambda_DNA-bd_dom_sf"/>
</dbReference>
<dbReference type="Pfam" id="PF01381">
    <property type="entry name" value="HTH_3"/>
    <property type="match status" value="1"/>
</dbReference>
<evidence type="ECO:0000256" key="3">
    <source>
        <dbReference type="ARBA" id="ARBA00023125"/>
    </source>
</evidence>
<dbReference type="GO" id="GO:0005829">
    <property type="term" value="C:cytosol"/>
    <property type="evidence" value="ECO:0007669"/>
    <property type="project" value="TreeGrafter"/>
</dbReference>
<comment type="similarity">
    <text evidence="1">Belongs to the short-chain fatty acyl-CoA assimilation regulator (ScfR) family.</text>
</comment>
<dbReference type="InterPro" id="IPR026281">
    <property type="entry name" value="HTH_RamB"/>
</dbReference>
<gene>
    <name evidence="6" type="ORF">CVT23_16425</name>
</gene>
<dbReference type="CDD" id="cd00093">
    <property type="entry name" value="HTH_XRE"/>
    <property type="match status" value="1"/>
</dbReference>
<evidence type="ECO:0000313" key="6">
    <source>
        <dbReference type="EMBL" id="PJK28541.1"/>
    </source>
</evidence>
<dbReference type="InterPro" id="IPR001387">
    <property type="entry name" value="Cro/C1-type_HTH"/>
</dbReference>
<dbReference type="PANTHER" id="PTHR46797">
    <property type="entry name" value="HTH-TYPE TRANSCRIPTIONAL REGULATOR"/>
    <property type="match status" value="1"/>
</dbReference>
<sequence>MQVAGPVGIRVRQRRKELGVTQVALAQRIGISPSYLNLIEADKRAVGGRLLKKLADALELHLDVLTGTTERRLIERLGELAADPSLAGLRIDPDSANLLVSRHPDWAAALLALARLRRDAEQHAAAMSDRLAQDPALAGAVHRVLNHAAAVRSTSEILTNVDDLTAAQRQRFVDIILSQSGELSTLAQELVERFGSADAGPRSLSPAEEVDDFIIQNRSHYPALEDLAADLRRRVRPEGALEDGALAGHLERRFGVGIRHQSALEADLGRFRNLCHYDAGARTLTFLDNAPASTRRFQLARLLVRLSEAAAVAAVARDELLSSDEARTRAFEALTSYTAAAMLAPYDAFLEDAERFRYDVELLRQRYGASVEQVFQRLVSLRRPDAEGIPFAFFRADPSGHISKRFPVAGLPIPRSGNGCSLWPLYSVFQTPGRVIRQLAEFPNGSRYLFVARTIRHEPGLFHEQPFLRSVMLACDVVYADRTVYGDGLDLAKRQMATAVGPACRLCPRRACIHRGEESVLRERED</sequence>
<dbReference type="SMART" id="SM00530">
    <property type="entry name" value="HTH_XRE"/>
    <property type="match status" value="1"/>
</dbReference>